<dbReference type="KEGG" id="tet:TTHERM_00266750"/>
<keyword evidence="1" id="KW-0732">Signal</keyword>
<name>I7M7Q8_TETTS</name>
<dbReference type="RefSeq" id="XP_001015909.1">
    <property type="nucleotide sequence ID" value="XM_001015909.1"/>
</dbReference>
<dbReference type="HOGENOM" id="CLU_1900446_0_0_1"/>
<dbReference type="GeneID" id="7834422"/>
<protein>
    <recommendedName>
        <fullName evidence="4">Transmembrane protein</fullName>
    </recommendedName>
</protein>
<keyword evidence="3" id="KW-1185">Reference proteome</keyword>
<proteinExistence type="predicted"/>
<gene>
    <name evidence="2" type="ORF">TTHERM_00266750</name>
</gene>
<organism evidence="2 3">
    <name type="scientific">Tetrahymena thermophila (strain SB210)</name>
    <dbReference type="NCBI Taxonomy" id="312017"/>
    <lineage>
        <taxon>Eukaryota</taxon>
        <taxon>Sar</taxon>
        <taxon>Alveolata</taxon>
        <taxon>Ciliophora</taxon>
        <taxon>Intramacronucleata</taxon>
        <taxon>Oligohymenophorea</taxon>
        <taxon>Hymenostomatida</taxon>
        <taxon>Tetrahymenina</taxon>
        <taxon>Tetrahymenidae</taxon>
        <taxon>Tetrahymena</taxon>
    </lineage>
</organism>
<dbReference type="AlphaFoldDB" id="I7M7Q8"/>
<reference evidence="3" key="1">
    <citation type="journal article" date="2006" name="PLoS Biol.">
        <title>Macronuclear genome sequence of the ciliate Tetrahymena thermophila, a model eukaryote.</title>
        <authorList>
            <person name="Eisen J.A."/>
            <person name="Coyne R.S."/>
            <person name="Wu M."/>
            <person name="Wu D."/>
            <person name="Thiagarajan M."/>
            <person name="Wortman J.R."/>
            <person name="Badger J.H."/>
            <person name="Ren Q."/>
            <person name="Amedeo P."/>
            <person name="Jones K.M."/>
            <person name="Tallon L.J."/>
            <person name="Delcher A.L."/>
            <person name="Salzberg S.L."/>
            <person name="Silva J.C."/>
            <person name="Haas B.J."/>
            <person name="Majoros W.H."/>
            <person name="Farzad M."/>
            <person name="Carlton J.M."/>
            <person name="Smith R.K. Jr."/>
            <person name="Garg J."/>
            <person name="Pearlman R.E."/>
            <person name="Karrer K.M."/>
            <person name="Sun L."/>
            <person name="Manning G."/>
            <person name="Elde N.C."/>
            <person name="Turkewitz A.P."/>
            <person name="Asai D.J."/>
            <person name="Wilkes D.E."/>
            <person name="Wang Y."/>
            <person name="Cai H."/>
            <person name="Collins K."/>
            <person name="Stewart B.A."/>
            <person name="Lee S.R."/>
            <person name="Wilamowska K."/>
            <person name="Weinberg Z."/>
            <person name="Ruzzo W.L."/>
            <person name="Wloga D."/>
            <person name="Gaertig J."/>
            <person name="Frankel J."/>
            <person name="Tsao C.-C."/>
            <person name="Gorovsky M.A."/>
            <person name="Keeling P.J."/>
            <person name="Waller R.F."/>
            <person name="Patron N.J."/>
            <person name="Cherry J.M."/>
            <person name="Stover N.A."/>
            <person name="Krieger C.J."/>
            <person name="del Toro C."/>
            <person name="Ryder H.F."/>
            <person name="Williamson S.C."/>
            <person name="Barbeau R.A."/>
            <person name="Hamilton E.P."/>
            <person name="Orias E."/>
        </authorList>
    </citation>
    <scope>NUCLEOTIDE SEQUENCE [LARGE SCALE GENOMIC DNA]</scope>
    <source>
        <strain evidence="3">SB210</strain>
    </source>
</reference>
<dbReference type="Proteomes" id="UP000009168">
    <property type="component" value="Unassembled WGS sequence"/>
</dbReference>
<feature type="signal peptide" evidence="1">
    <location>
        <begin position="1"/>
        <end position="22"/>
    </location>
</feature>
<dbReference type="InParanoid" id="I7M7Q8"/>
<sequence length="134" mass="14908">MKLNFQVIILSTLVLQLSYGQGQLSICSGIQGYLSCVNTEGCELVKQPEMQCDGSCLFYKQDQCSNSNICQWTGQNCINTTSCTTFKSESDCNASQVCKWDNIYVCQDIKNHNTSSSSAVICLLLSYFLVYLAF</sequence>
<evidence type="ECO:0000313" key="2">
    <source>
        <dbReference type="EMBL" id="EAR95664.1"/>
    </source>
</evidence>
<feature type="chain" id="PRO_5003712255" description="Transmembrane protein" evidence="1">
    <location>
        <begin position="23"/>
        <end position="134"/>
    </location>
</feature>
<dbReference type="EMBL" id="GG662703">
    <property type="protein sequence ID" value="EAR95664.1"/>
    <property type="molecule type" value="Genomic_DNA"/>
</dbReference>
<evidence type="ECO:0000256" key="1">
    <source>
        <dbReference type="SAM" id="SignalP"/>
    </source>
</evidence>
<accession>I7M7Q8</accession>
<evidence type="ECO:0000313" key="3">
    <source>
        <dbReference type="Proteomes" id="UP000009168"/>
    </source>
</evidence>
<evidence type="ECO:0008006" key="4">
    <source>
        <dbReference type="Google" id="ProtNLM"/>
    </source>
</evidence>